<keyword evidence="2" id="KW-0547">Nucleotide-binding</keyword>
<dbReference type="GO" id="GO:0030975">
    <property type="term" value="F:thiamine binding"/>
    <property type="evidence" value="ECO:0007669"/>
    <property type="project" value="InterPro"/>
</dbReference>
<dbReference type="GO" id="GO:0016301">
    <property type="term" value="F:kinase activity"/>
    <property type="evidence" value="ECO:0007669"/>
    <property type="project" value="UniProtKB-KW"/>
</dbReference>
<organism evidence="7 8">
    <name type="scientific">Streptococcus sanguinis</name>
    <dbReference type="NCBI Taxonomy" id="1305"/>
    <lineage>
        <taxon>Bacteria</taxon>
        <taxon>Bacillati</taxon>
        <taxon>Bacillota</taxon>
        <taxon>Bacilli</taxon>
        <taxon>Lactobacillales</taxon>
        <taxon>Streptococcaceae</taxon>
        <taxon>Streptococcus</taxon>
    </lineage>
</organism>
<accession>A0A2X3VJY0</accession>
<name>A0A2X3VJY0_STRSA</name>
<dbReference type="AlphaFoldDB" id="A0A2X3VJY0"/>
<keyword evidence="4" id="KW-0067">ATP-binding</keyword>
<dbReference type="PANTHER" id="PTHR41299">
    <property type="entry name" value="THIAMINE PYROPHOSPHOKINASE"/>
    <property type="match status" value="1"/>
</dbReference>
<keyword evidence="3 7" id="KW-0418">Kinase</keyword>
<evidence type="ECO:0000259" key="6">
    <source>
        <dbReference type="SMART" id="SM00983"/>
    </source>
</evidence>
<dbReference type="EC" id="2.7.6.2" evidence="5"/>
<dbReference type="GO" id="GO:0009229">
    <property type="term" value="P:thiamine diphosphate biosynthetic process"/>
    <property type="evidence" value="ECO:0007669"/>
    <property type="project" value="InterPro"/>
</dbReference>
<feature type="domain" description="Thiamin pyrophosphokinase thiamin-binding" evidence="6">
    <location>
        <begin position="157"/>
        <end position="220"/>
    </location>
</feature>
<protein>
    <recommendedName>
        <fullName evidence="5">Thiamine diphosphokinase</fullName>
        <ecNumber evidence="5">2.7.6.2</ecNumber>
    </recommendedName>
</protein>
<dbReference type="Pfam" id="PF04263">
    <property type="entry name" value="TPK_catalytic"/>
    <property type="match status" value="1"/>
</dbReference>
<dbReference type="SUPFAM" id="SSF63999">
    <property type="entry name" value="Thiamin pyrophosphokinase, catalytic domain"/>
    <property type="match status" value="1"/>
</dbReference>
<evidence type="ECO:0000256" key="1">
    <source>
        <dbReference type="ARBA" id="ARBA00022679"/>
    </source>
</evidence>
<dbReference type="InterPro" id="IPR007373">
    <property type="entry name" value="Thiamin_PyroPKinase_B1-bd"/>
</dbReference>
<dbReference type="Gene3D" id="3.40.50.10240">
    <property type="entry name" value="Thiamin pyrophosphokinase, catalytic domain"/>
    <property type="match status" value="1"/>
</dbReference>
<dbReference type="PANTHER" id="PTHR41299:SF1">
    <property type="entry name" value="THIAMINE PYROPHOSPHOKINASE"/>
    <property type="match status" value="1"/>
</dbReference>
<evidence type="ECO:0000256" key="2">
    <source>
        <dbReference type="ARBA" id="ARBA00022741"/>
    </source>
</evidence>
<sequence>MSSKVMSIIKFRPYGMPCMTKIALFAGGNLGHFSLDFDVLVGVDRGSLFLLEQGVCPDLAVGDFDSVTEEELLRIKDSAKEVVQAHPEKDDTDLELAVLACFERYPDACLTIFGAFGGRLDHALANVFLPSNEKIAAYMEKIFLEDEQNLLTYVPKGRHEIKPVAGMRYLAFLPSDDATLTIEGAKYPLNKDNFFFKKVYASNEFIDRPIYLDFDSGYTVVIYSKDRS</sequence>
<dbReference type="GO" id="GO:0006772">
    <property type="term" value="P:thiamine metabolic process"/>
    <property type="evidence" value="ECO:0007669"/>
    <property type="project" value="UniProtKB-UniRule"/>
</dbReference>
<dbReference type="Proteomes" id="UP000249623">
    <property type="component" value="Chromosome 1"/>
</dbReference>
<evidence type="ECO:0000256" key="5">
    <source>
        <dbReference type="NCBIfam" id="TIGR01378"/>
    </source>
</evidence>
<dbReference type="GO" id="GO:0004788">
    <property type="term" value="F:thiamine diphosphokinase activity"/>
    <property type="evidence" value="ECO:0007669"/>
    <property type="project" value="UniProtKB-UniRule"/>
</dbReference>
<reference evidence="7 8" key="1">
    <citation type="submission" date="2018-06" db="EMBL/GenBank/DDBJ databases">
        <authorList>
            <consortium name="Pathogen Informatics"/>
            <person name="Doyle S."/>
        </authorList>
    </citation>
    <scope>NUCLEOTIDE SEQUENCE [LARGE SCALE GENOMIC DNA]</scope>
    <source>
        <strain evidence="7 8">NCTC11085</strain>
    </source>
</reference>
<dbReference type="NCBIfam" id="TIGR01378">
    <property type="entry name" value="thi_PPkinase"/>
    <property type="match status" value="1"/>
</dbReference>
<dbReference type="InterPro" id="IPR053149">
    <property type="entry name" value="TPK"/>
</dbReference>
<dbReference type="InterPro" id="IPR006282">
    <property type="entry name" value="Thi_PPkinase"/>
</dbReference>
<evidence type="ECO:0000256" key="4">
    <source>
        <dbReference type="ARBA" id="ARBA00022840"/>
    </source>
</evidence>
<dbReference type="EMBL" id="LS483346">
    <property type="protein sequence ID" value="SQF33807.1"/>
    <property type="molecule type" value="Genomic_DNA"/>
</dbReference>
<evidence type="ECO:0000313" key="7">
    <source>
        <dbReference type="EMBL" id="SQF33807.1"/>
    </source>
</evidence>
<proteinExistence type="predicted"/>
<dbReference type="SMART" id="SM00983">
    <property type="entry name" value="TPK_B1_binding"/>
    <property type="match status" value="1"/>
</dbReference>
<dbReference type="InterPro" id="IPR007371">
    <property type="entry name" value="TPK_catalytic"/>
</dbReference>
<evidence type="ECO:0000313" key="8">
    <source>
        <dbReference type="Proteomes" id="UP000249623"/>
    </source>
</evidence>
<dbReference type="GO" id="GO:0005524">
    <property type="term" value="F:ATP binding"/>
    <property type="evidence" value="ECO:0007669"/>
    <property type="project" value="UniProtKB-KW"/>
</dbReference>
<dbReference type="Pfam" id="PF04265">
    <property type="entry name" value="TPK_B1_binding"/>
    <property type="match status" value="1"/>
</dbReference>
<keyword evidence="1 7" id="KW-0808">Transferase</keyword>
<dbReference type="InterPro" id="IPR036759">
    <property type="entry name" value="TPK_catalytic_sf"/>
</dbReference>
<dbReference type="CDD" id="cd07995">
    <property type="entry name" value="TPK"/>
    <property type="match status" value="1"/>
</dbReference>
<gene>
    <name evidence="7" type="primary">thiN</name>
    <name evidence="7" type="ORF">NCTC11085_00281</name>
</gene>
<evidence type="ECO:0000256" key="3">
    <source>
        <dbReference type="ARBA" id="ARBA00022777"/>
    </source>
</evidence>